<dbReference type="EMBL" id="CAMXCT010000009">
    <property type="protein sequence ID" value="CAI3972398.1"/>
    <property type="molecule type" value="Genomic_DNA"/>
</dbReference>
<dbReference type="AlphaFoldDB" id="A0A9P1BH42"/>
<feature type="region of interest" description="Disordered" evidence="2">
    <location>
        <begin position="669"/>
        <end position="732"/>
    </location>
</feature>
<dbReference type="EMBL" id="CAMXCT030000009">
    <property type="protein sequence ID" value="CAL4759710.1"/>
    <property type="molecule type" value="Genomic_DNA"/>
</dbReference>
<sequence>MSEEPPPLPPPLQPPPPEEPVATSFASAPSRPAAFLVQNALRPECSVDFPQITEICERLEMQPSELKDAVAVLAAALREQRHPLRVKLKALTIANEMLYNPRAVQEFGGVDGLREALEVLRQVRGGELGPAMDENVRMLATEIEVKCFHEKLPPSGTGNGWTSFTKAMSSDFEKARKVAKKNFQHFSQKAEKHMEKAERVFERGATKFMQEAENLLVGPGTSADDGASRGQRPSLTQEEEELQWALRASLEEAQRSRRNESEGRARKREARTDQTDTKIEDLPQKVLEAQGRAKATEELLNRQLAMQAKKSKERSELNAKNEELSALAGRLAEELYEAEATLLKLKQKRQGLEEQLAIALSMQVDEPLLRHRLQELEAQVAAAKCELPKDAVLQLEAAPVAAEPEGAETPEPNPETQETGEAKADAVEEVKETAEAAPVAAEPKAAEAPEPNPETQETGEAKADAVEEVKETAEAAPAAEEPKAAEAPEPSPETQETGEAKADAVEEVNQTAEAAPVAAEPKAAEAPEPSPETQETGEAKADAVEEVNQTAEAAPVAAEPKAAEAPEPSPETQETGEAKADAVEEVNQTAEAAPVAAEPKAAEAPEPSPETQETGEAKADAVEEVNQTAEASYVMWRRSQMDDAAKASNAGAVAKSGSTNALAAASAKQFGLPAPPPSSMSKSSPAVAPWHRSAPLPAPPTSAAPWQKPAALPAPPKAQWPGAPGAPGTVDPAAGVLGTTAGTFTVAKSLPVPAASPATISEYRRRLVTIYSLRNPSNLAKVDYLLDKYKGREDLLYTSVRTKYQIPETWDGRQPLIYPGSRENATAATSTVEKLKVAPPAASPEKPKAAPVAPSKVAPWELLKANSSKAPEGDGKPPWARKAKRKAEVVEAAAEPKVEELEAISEALAALQTLTEDMGDGGDGSVPSKPLKAPAEEPPEEKTDPLKDESQKAPQPEDTPKPAEPSAEEVRPPEATTASAPEPEPAPPESAPAASAEPRMRRPPTPPRPRRKLPRSEAEALDIAAVG</sequence>
<feature type="compositionally biased region" description="Low complexity" evidence="2">
    <location>
        <begin position="487"/>
        <end position="497"/>
    </location>
</feature>
<feature type="compositionally biased region" description="Low complexity" evidence="2">
    <location>
        <begin position="839"/>
        <end position="859"/>
    </location>
</feature>
<evidence type="ECO:0000313" key="3">
    <source>
        <dbReference type="EMBL" id="CAI3972398.1"/>
    </source>
</evidence>
<evidence type="ECO:0000256" key="1">
    <source>
        <dbReference type="SAM" id="Coils"/>
    </source>
</evidence>
<reference evidence="3" key="1">
    <citation type="submission" date="2022-10" db="EMBL/GenBank/DDBJ databases">
        <authorList>
            <person name="Chen Y."/>
            <person name="Dougan E. K."/>
            <person name="Chan C."/>
            <person name="Rhodes N."/>
            <person name="Thang M."/>
        </authorList>
    </citation>
    <scope>NUCLEOTIDE SEQUENCE</scope>
</reference>
<dbReference type="InterPro" id="IPR003903">
    <property type="entry name" value="UIM_dom"/>
</dbReference>
<feature type="compositionally biased region" description="Basic and acidic residues" evidence="2">
    <location>
        <begin position="420"/>
        <end position="434"/>
    </location>
</feature>
<feature type="compositionally biased region" description="Low complexity" evidence="2">
    <location>
        <begin position="435"/>
        <end position="458"/>
    </location>
</feature>
<proteinExistence type="predicted"/>
<dbReference type="PANTHER" id="PTHR48125">
    <property type="entry name" value="LP07818P1"/>
    <property type="match status" value="1"/>
</dbReference>
<dbReference type="EMBL" id="CAMXCT020000009">
    <property type="protein sequence ID" value="CAL1125773.1"/>
    <property type="molecule type" value="Genomic_DNA"/>
</dbReference>
<feature type="compositionally biased region" description="Low complexity" evidence="2">
    <location>
        <begin position="679"/>
        <end position="695"/>
    </location>
</feature>
<feature type="region of interest" description="Disordered" evidence="2">
    <location>
        <begin position="839"/>
        <end position="884"/>
    </location>
</feature>
<dbReference type="PANTHER" id="PTHR48125:SF10">
    <property type="entry name" value="OS12G0136300 PROTEIN"/>
    <property type="match status" value="1"/>
</dbReference>
<feature type="region of interest" description="Disordered" evidence="2">
    <location>
        <begin position="1"/>
        <end position="27"/>
    </location>
</feature>
<feature type="region of interest" description="Disordered" evidence="2">
    <location>
        <begin position="396"/>
        <end position="627"/>
    </location>
</feature>
<dbReference type="OrthoDB" id="432877at2759"/>
<feature type="compositionally biased region" description="Basic and acidic residues" evidence="2">
    <location>
        <begin position="940"/>
        <end position="951"/>
    </location>
</feature>
<feature type="coiled-coil region" evidence="1">
    <location>
        <begin position="314"/>
        <end position="362"/>
    </location>
</feature>
<keyword evidence="1" id="KW-0175">Coiled coil</keyword>
<comment type="caution">
    <text evidence="3">The sequence shown here is derived from an EMBL/GenBank/DDBJ whole genome shotgun (WGS) entry which is preliminary data.</text>
</comment>
<organism evidence="3">
    <name type="scientific">Cladocopium goreaui</name>
    <dbReference type="NCBI Taxonomy" id="2562237"/>
    <lineage>
        <taxon>Eukaryota</taxon>
        <taxon>Sar</taxon>
        <taxon>Alveolata</taxon>
        <taxon>Dinophyceae</taxon>
        <taxon>Suessiales</taxon>
        <taxon>Symbiodiniaceae</taxon>
        <taxon>Cladocopium</taxon>
    </lineage>
</organism>
<gene>
    <name evidence="3" type="ORF">C1SCF055_LOCUS985</name>
</gene>
<feature type="region of interest" description="Disordered" evidence="2">
    <location>
        <begin position="912"/>
        <end position="1027"/>
    </location>
</feature>
<name>A0A9P1BH42_9DINO</name>
<feature type="compositionally biased region" description="Low complexity" evidence="2">
    <location>
        <begin position="512"/>
        <end position="527"/>
    </location>
</feature>
<accession>A0A9P1BH42</accession>
<evidence type="ECO:0000313" key="5">
    <source>
        <dbReference type="Proteomes" id="UP001152797"/>
    </source>
</evidence>
<feature type="compositionally biased region" description="Low complexity" evidence="2">
    <location>
        <begin position="590"/>
        <end position="605"/>
    </location>
</feature>
<keyword evidence="5" id="KW-1185">Reference proteome</keyword>
<protein>
    <submittedName>
        <fullName evidence="3">Uncharacterized protein</fullName>
    </submittedName>
</protein>
<feature type="compositionally biased region" description="Basic and acidic residues" evidence="2">
    <location>
        <begin position="459"/>
        <end position="473"/>
    </location>
</feature>
<evidence type="ECO:0000256" key="2">
    <source>
        <dbReference type="SAM" id="MobiDB-lite"/>
    </source>
</evidence>
<reference evidence="4 5" key="2">
    <citation type="submission" date="2024-05" db="EMBL/GenBank/DDBJ databases">
        <authorList>
            <person name="Chen Y."/>
            <person name="Shah S."/>
            <person name="Dougan E. K."/>
            <person name="Thang M."/>
            <person name="Chan C."/>
        </authorList>
    </citation>
    <scope>NUCLEOTIDE SEQUENCE [LARGE SCALE GENOMIC DNA]</scope>
</reference>
<feature type="region of interest" description="Disordered" evidence="2">
    <location>
        <begin position="217"/>
        <end position="281"/>
    </location>
</feature>
<feature type="compositionally biased region" description="Pro residues" evidence="2">
    <location>
        <begin position="1"/>
        <end position="19"/>
    </location>
</feature>
<feature type="compositionally biased region" description="Basic and acidic residues" evidence="2">
    <location>
        <begin position="249"/>
        <end position="281"/>
    </location>
</feature>
<dbReference type="Proteomes" id="UP001152797">
    <property type="component" value="Unassembled WGS sequence"/>
</dbReference>
<feature type="compositionally biased region" description="Low complexity" evidence="2">
    <location>
        <begin position="396"/>
        <end position="419"/>
    </location>
</feature>
<dbReference type="PROSITE" id="PS50330">
    <property type="entry name" value="UIM"/>
    <property type="match status" value="1"/>
</dbReference>
<evidence type="ECO:0000313" key="4">
    <source>
        <dbReference type="EMBL" id="CAL4759710.1"/>
    </source>
</evidence>
<feature type="compositionally biased region" description="Low complexity" evidence="2">
    <location>
        <begin position="551"/>
        <end position="566"/>
    </location>
</feature>